<dbReference type="AlphaFoldDB" id="A0A6B0TB06"/>
<dbReference type="Proteomes" id="UP000466535">
    <property type="component" value="Unassembled WGS sequence"/>
</dbReference>
<feature type="transmembrane region" description="Helical" evidence="5">
    <location>
        <begin position="320"/>
        <end position="341"/>
    </location>
</feature>
<proteinExistence type="predicted"/>
<evidence type="ECO:0000256" key="3">
    <source>
        <dbReference type="ARBA" id="ARBA00022989"/>
    </source>
</evidence>
<comment type="caution">
    <text evidence="7">The sequence shown here is derived from an EMBL/GenBank/DDBJ whole genome shotgun (WGS) entry which is preliminary data.</text>
</comment>
<feature type="transmembrane region" description="Helical" evidence="5">
    <location>
        <begin position="14"/>
        <end position="36"/>
    </location>
</feature>
<accession>A0A6B0TB06</accession>
<organism evidence="7 8">
    <name type="scientific">Halovenus carboxidivorans</name>
    <dbReference type="NCBI Taxonomy" id="2692199"/>
    <lineage>
        <taxon>Archaea</taxon>
        <taxon>Methanobacteriati</taxon>
        <taxon>Methanobacteriota</taxon>
        <taxon>Stenosarchaea group</taxon>
        <taxon>Halobacteria</taxon>
        <taxon>Halobacteriales</taxon>
        <taxon>Haloarculaceae</taxon>
        <taxon>Halovenus</taxon>
    </lineage>
</organism>
<gene>
    <name evidence="7" type="ORF">GRX03_10775</name>
</gene>
<dbReference type="EMBL" id="WUUT01000004">
    <property type="protein sequence ID" value="MXR52080.1"/>
    <property type="molecule type" value="Genomic_DNA"/>
</dbReference>
<keyword evidence="2 5" id="KW-0812">Transmembrane</keyword>
<evidence type="ECO:0000256" key="5">
    <source>
        <dbReference type="SAM" id="Phobius"/>
    </source>
</evidence>
<dbReference type="InterPro" id="IPR013525">
    <property type="entry name" value="ABC2_TM"/>
</dbReference>
<evidence type="ECO:0000256" key="4">
    <source>
        <dbReference type="ARBA" id="ARBA00023136"/>
    </source>
</evidence>
<dbReference type="GO" id="GO:0016020">
    <property type="term" value="C:membrane"/>
    <property type="evidence" value="ECO:0007669"/>
    <property type="project" value="UniProtKB-SubCell"/>
</dbReference>
<evidence type="ECO:0000256" key="1">
    <source>
        <dbReference type="ARBA" id="ARBA00004141"/>
    </source>
</evidence>
<dbReference type="GO" id="GO:0140359">
    <property type="term" value="F:ABC-type transporter activity"/>
    <property type="evidence" value="ECO:0007669"/>
    <property type="project" value="InterPro"/>
</dbReference>
<feature type="transmembrane region" description="Helical" evidence="5">
    <location>
        <begin position="170"/>
        <end position="192"/>
    </location>
</feature>
<feature type="transmembrane region" description="Helical" evidence="5">
    <location>
        <begin position="247"/>
        <end position="271"/>
    </location>
</feature>
<feature type="transmembrane region" description="Helical" evidence="5">
    <location>
        <begin position="222"/>
        <end position="241"/>
    </location>
</feature>
<feature type="domain" description="ABC-2 type transporter transmembrane" evidence="6">
    <location>
        <begin position="21"/>
        <end position="297"/>
    </location>
</feature>
<reference evidence="7 8" key="1">
    <citation type="submission" date="2019-12" db="EMBL/GenBank/DDBJ databases">
        <title>Isolation and characterization of three novel carbon monoxide-oxidizing members of Halobacteria from salione crusts and soils.</title>
        <authorList>
            <person name="Myers M.R."/>
            <person name="King G.M."/>
        </authorList>
    </citation>
    <scope>NUCLEOTIDE SEQUENCE [LARGE SCALE GENOMIC DNA]</scope>
    <source>
        <strain evidence="7 8">WSH3</strain>
    </source>
</reference>
<sequence length="349" mass="37509">MAGREITALSREKTIVLALAIQLFIAAFSSFLVVGLTSLYDPSAEGGEIAVGISGDEREKLARVAAETEGVDPTVYESRAAALSEFDNRNLNAVLHTRTVQTDRGTRIAVDVEVPADSLETTLIIVRVRELLLEFERQERRFRAESLEFSPVDMPDEQENTDDFTQYFNFTYTILLPLLLFLPPFISGSVVVDSVTEEIERGTLELLRVAPVSLTEIVDGKAIGMILIAPLQAILWLALLWLNGIAIANAGLLLLLVTAVATLTVAIGLFLGLVTGTRQKAQLLYSTLVLLLFGAAAVLPEHPASTAALLAVDSPTTLTVGHVAGLAVVAVIGFAAVRQYVDGLDPESL</sequence>
<dbReference type="PANTHER" id="PTHR43471">
    <property type="entry name" value="ABC TRANSPORTER PERMEASE"/>
    <property type="match status" value="1"/>
</dbReference>
<feature type="transmembrane region" description="Helical" evidence="5">
    <location>
        <begin position="283"/>
        <end position="300"/>
    </location>
</feature>
<keyword evidence="3 5" id="KW-1133">Transmembrane helix</keyword>
<evidence type="ECO:0000313" key="7">
    <source>
        <dbReference type="EMBL" id="MXR52080.1"/>
    </source>
</evidence>
<comment type="subcellular location">
    <subcellularLocation>
        <location evidence="1">Membrane</location>
        <topology evidence="1">Multi-pass membrane protein</topology>
    </subcellularLocation>
</comment>
<evidence type="ECO:0000313" key="8">
    <source>
        <dbReference type="Proteomes" id="UP000466535"/>
    </source>
</evidence>
<protein>
    <submittedName>
        <fullName evidence="7">ABC transporter permease</fullName>
    </submittedName>
</protein>
<evidence type="ECO:0000259" key="6">
    <source>
        <dbReference type="Pfam" id="PF12698"/>
    </source>
</evidence>
<keyword evidence="8" id="KW-1185">Reference proteome</keyword>
<evidence type="ECO:0000256" key="2">
    <source>
        <dbReference type="ARBA" id="ARBA00022692"/>
    </source>
</evidence>
<dbReference type="Pfam" id="PF12698">
    <property type="entry name" value="ABC2_membrane_3"/>
    <property type="match status" value="1"/>
</dbReference>
<keyword evidence="4 5" id="KW-0472">Membrane</keyword>
<name>A0A6B0TB06_9EURY</name>